<feature type="signal peptide" evidence="14">
    <location>
        <begin position="1"/>
        <end position="34"/>
    </location>
</feature>
<reference evidence="18" key="1">
    <citation type="submission" date="2018-09" db="EMBL/GenBank/DDBJ databases">
        <authorList>
            <person name="Zhu H."/>
        </authorList>
    </citation>
    <scope>NUCLEOTIDE SEQUENCE [LARGE SCALE GENOMIC DNA]</scope>
    <source>
        <strain evidence="18">K1R23-30</strain>
    </source>
</reference>
<keyword evidence="5 12" id="KW-0812">Transmembrane</keyword>
<dbReference type="OrthoDB" id="183532at2"/>
<keyword evidence="18" id="KW-1185">Reference proteome</keyword>
<dbReference type="Gene3D" id="2.170.130.10">
    <property type="entry name" value="TonB-dependent receptor, plug domain"/>
    <property type="match status" value="1"/>
</dbReference>
<dbReference type="GO" id="GO:0006811">
    <property type="term" value="P:monoatomic ion transport"/>
    <property type="evidence" value="ECO:0007669"/>
    <property type="project" value="UniProtKB-KW"/>
</dbReference>
<keyword evidence="7" id="KW-0406">Ion transport</keyword>
<keyword evidence="11 12" id="KW-0998">Cell outer membrane</keyword>
<sequence>MSSSVSLAAQAAGKPLVMALAICSAFSASSLATAQEKQLESVVVTVSRMPKIATEVLSDYAIITSDDIAKSGHKSLVDLLQRQRGLEVVRNGGPGASSSVFLRGTDNKQNIVLIDGVRVGSSTSGGATWSSIPLSQIDRVEIVYGPASTMYGADAVGGVIQIFTKQGDGPPAPTVSAGFGSHNTYKLEAGVSGSHEGFRYALRASHDESDGFSATKPGAFGFNPDRDGFDNDSVSGQLGLQLAKGHDIGLTFLHSDLKNRFDNSATFDDRSSTKLASYGVYSKNQILPNWTSQVQVSQSQDRVVSNMRSGRTLFDTTQTHVSWQNNFTVFGTDILQLIAEHRREEVDSTTRELIGARTTESLAAAYQLKRGAHLAAAGIRYDDNSQFGSKTTGNLSYGYRLTGALRASASVATSFRAPTFNDLYFPGFGIASNRPEKGRNAEIGLYYDNGKSQYSAVYYRNRLSDMLVNTTVCPIEQATHPFGCAYNVNKALLTGLSFNAAVPLGDFKLRGAFDLQDPKDETTGRQLARRSKKHGTLGLEYGLGKLTTGSEVVFSGHRFDDTNNRNRLGGYGLVNLYAHYDFAPGWSVFGRWENVFDKEYELARTYNTVGSSVFVGIRYGIR</sequence>
<evidence type="ECO:0000256" key="7">
    <source>
        <dbReference type="ARBA" id="ARBA00023065"/>
    </source>
</evidence>
<accession>A0A3A3G7G7</accession>
<protein>
    <submittedName>
        <fullName evidence="17">TonB-dependent receptor</fullName>
    </submittedName>
</protein>
<evidence type="ECO:0000256" key="8">
    <source>
        <dbReference type="ARBA" id="ARBA00023077"/>
    </source>
</evidence>
<evidence type="ECO:0000259" key="15">
    <source>
        <dbReference type="Pfam" id="PF00593"/>
    </source>
</evidence>
<evidence type="ECO:0000256" key="9">
    <source>
        <dbReference type="ARBA" id="ARBA00023136"/>
    </source>
</evidence>
<dbReference type="SUPFAM" id="SSF56935">
    <property type="entry name" value="Porins"/>
    <property type="match status" value="1"/>
</dbReference>
<dbReference type="Pfam" id="PF00593">
    <property type="entry name" value="TonB_dep_Rec_b-barrel"/>
    <property type="match status" value="1"/>
</dbReference>
<dbReference type="InterPro" id="IPR036942">
    <property type="entry name" value="Beta-barrel_TonB_sf"/>
</dbReference>
<dbReference type="Pfam" id="PF07715">
    <property type="entry name" value="Plug"/>
    <property type="match status" value="1"/>
</dbReference>
<dbReference type="InterPro" id="IPR000531">
    <property type="entry name" value="Beta-barrel_TonB"/>
</dbReference>
<feature type="domain" description="TonB-dependent receptor-like beta-barrel" evidence="15">
    <location>
        <begin position="205"/>
        <end position="594"/>
    </location>
</feature>
<name>A0A3A3G7G7_9BURK</name>
<evidence type="ECO:0000259" key="16">
    <source>
        <dbReference type="Pfam" id="PF07715"/>
    </source>
</evidence>
<evidence type="ECO:0000256" key="1">
    <source>
        <dbReference type="ARBA" id="ARBA00004571"/>
    </source>
</evidence>
<gene>
    <name evidence="17" type="ORF">D3871_05870</name>
</gene>
<keyword evidence="8 13" id="KW-0798">TonB box</keyword>
<dbReference type="GO" id="GO:0009279">
    <property type="term" value="C:cell outer membrane"/>
    <property type="evidence" value="ECO:0007669"/>
    <property type="project" value="UniProtKB-SubCell"/>
</dbReference>
<feature type="chain" id="PRO_5017209480" evidence="14">
    <location>
        <begin position="35"/>
        <end position="622"/>
    </location>
</feature>
<keyword evidence="3 12" id="KW-0813">Transport</keyword>
<proteinExistence type="inferred from homology"/>
<dbReference type="Gene3D" id="2.40.170.20">
    <property type="entry name" value="TonB-dependent receptor, beta-barrel domain"/>
    <property type="match status" value="1"/>
</dbReference>
<comment type="subcellular location">
    <subcellularLocation>
        <location evidence="1 12">Cell outer membrane</location>
        <topology evidence="1 12">Multi-pass membrane protein</topology>
    </subcellularLocation>
</comment>
<keyword evidence="6 14" id="KW-0732">Signal</keyword>
<evidence type="ECO:0000313" key="17">
    <source>
        <dbReference type="EMBL" id="RJF98095.1"/>
    </source>
</evidence>
<evidence type="ECO:0000256" key="12">
    <source>
        <dbReference type="PROSITE-ProRule" id="PRU01360"/>
    </source>
</evidence>
<evidence type="ECO:0000256" key="13">
    <source>
        <dbReference type="RuleBase" id="RU003357"/>
    </source>
</evidence>
<dbReference type="EMBL" id="QYUO01000001">
    <property type="protein sequence ID" value="RJF98095.1"/>
    <property type="molecule type" value="Genomic_DNA"/>
</dbReference>
<dbReference type="PANTHER" id="PTHR30069">
    <property type="entry name" value="TONB-DEPENDENT OUTER MEMBRANE RECEPTOR"/>
    <property type="match status" value="1"/>
</dbReference>
<evidence type="ECO:0000256" key="6">
    <source>
        <dbReference type="ARBA" id="ARBA00022729"/>
    </source>
</evidence>
<dbReference type="InterPro" id="IPR039426">
    <property type="entry name" value="TonB-dep_rcpt-like"/>
</dbReference>
<evidence type="ECO:0000256" key="14">
    <source>
        <dbReference type="SAM" id="SignalP"/>
    </source>
</evidence>
<keyword evidence="9 12" id="KW-0472">Membrane</keyword>
<evidence type="ECO:0000256" key="2">
    <source>
        <dbReference type="ARBA" id="ARBA00009810"/>
    </source>
</evidence>
<dbReference type="CDD" id="cd01347">
    <property type="entry name" value="ligand_gated_channel"/>
    <property type="match status" value="1"/>
</dbReference>
<dbReference type="PANTHER" id="PTHR30069:SF53">
    <property type="entry name" value="COLICIN I RECEPTOR-RELATED"/>
    <property type="match status" value="1"/>
</dbReference>
<evidence type="ECO:0000256" key="10">
    <source>
        <dbReference type="ARBA" id="ARBA00023170"/>
    </source>
</evidence>
<dbReference type="AlphaFoldDB" id="A0A3A3G7G7"/>
<dbReference type="InterPro" id="IPR012910">
    <property type="entry name" value="Plug_dom"/>
</dbReference>
<keyword evidence="10 17" id="KW-0675">Receptor</keyword>
<comment type="similarity">
    <text evidence="2 12 13">Belongs to the TonB-dependent receptor family.</text>
</comment>
<comment type="caution">
    <text evidence="17">The sequence shown here is derived from an EMBL/GenBank/DDBJ whole genome shotgun (WGS) entry which is preliminary data.</text>
</comment>
<dbReference type="Proteomes" id="UP000265955">
    <property type="component" value="Unassembled WGS sequence"/>
</dbReference>
<dbReference type="RefSeq" id="WP_119768040.1">
    <property type="nucleotide sequence ID" value="NZ_QYUO01000001.1"/>
</dbReference>
<evidence type="ECO:0000313" key="18">
    <source>
        <dbReference type="Proteomes" id="UP000265955"/>
    </source>
</evidence>
<organism evidence="17 18">
    <name type="scientific">Noviherbaspirillum saxi</name>
    <dbReference type="NCBI Taxonomy" id="2320863"/>
    <lineage>
        <taxon>Bacteria</taxon>
        <taxon>Pseudomonadati</taxon>
        <taxon>Pseudomonadota</taxon>
        <taxon>Betaproteobacteria</taxon>
        <taxon>Burkholderiales</taxon>
        <taxon>Oxalobacteraceae</taxon>
        <taxon>Noviherbaspirillum</taxon>
    </lineage>
</organism>
<evidence type="ECO:0000256" key="5">
    <source>
        <dbReference type="ARBA" id="ARBA00022692"/>
    </source>
</evidence>
<evidence type="ECO:0000256" key="4">
    <source>
        <dbReference type="ARBA" id="ARBA00022452"/>
    </source>
</evidence>
<dbReference type="GO" id="GO:0015889">
    <property type="term" value="P:cobalamin transport"/>
    <property type="evidence" value="ECO:0007669"/>
    <property type="project" value="TreeGrafter"/>
</dbReference>
<evidence type="ECO:0000256" key="3">
    <source>
        <dbReference type="ARBA" id="ARBA00022448"/>
    </source>
</evidence>
<keyword evidence="4 12" id="KW-1134">Transmembrane beta strand</keyword>
<feature type="domain" description="TonB-dependent receptor plug" evidence="16">
    <location>
        <begin position="58"/>
        <end position="159"/>
    </location>
</feature>
<dbReference type="PROSITE" id="PS52016">
    <property type="entry name" value="TONB_DEPENDENT_REC_3"/>
    <property type="match status" value="1"/>
</dbReference>
<dbReference type="InterPro" id="IPR037066">
    <property type="entry name" value="Plug_dom_sf"/>
</dbReference>
<evidence type="ECO:0000256" key="11">
    <source>
        <dbReference type="ARBA" id="ARBA00023237"/>
    </source>
</evidence>